<sequence length="213" mass="23423">MNTDGIIFDVDGTLWDCTEVVAARWSRLFAGEPDLNGLSLTGADLRKLFGKPLAEIGAILFHGLPDERQAELLQKCYIEENLALEQNPPAPYEGVETVFRELSGQYPLFIVSNCQSGYIEQFLKSTGFAPYITDHLCPGDTGLLKADNIRLIAERHHLTSAVYVGDTALDCDSSRAAGVSFVFASYGFGQAENPDAVIEKPLDLLELFSVRFQ</sequence>
<gene>
    <name evidence="1" type="ORF">IAB71_07490</name>
</gene>
<dbReference type="SFLD" id="SFLDS00003">
    <property type="entry name" value="Haloacid_Dehalogenase"/>
    <property type="match status" value="1"/>
</dbReference>
<accession>A0A9D1P465</accession>
<dbReference type="AlphaFoldDB" id="A0A9D1P465"/>
<dbReference type="GO" id="GO:0006281">
    <property type="term" value="P:DNA repair"/>
    <property type="evidence" value="ECO:0007669"/>
    <property type="project" value="TreeGrafter"/>
</dbReference>
<dbReference type="InterPro" id="IPR036412">
    <property type="entry name" value="HAD-like_sf"/>
</dbReference>
<dbReference type="SFLD" id="SFLDG01129">
    <property type="entry name" value="C1.5:_HAD__Beta-PGM__Phosphata"/>
    <property type="match status" value="1"/>
</dbReference>
<dbReference type="SUPFAM" id="SSF56784">
    <property type="entry name" value="HAD-like"/>
    <property type="match status" value="1"/>
</dbReference>
<dbReference type="Gene3D" id="1.10.150.240">
    <property type="entry name" value="Putative phosphatase, domain 2"/>
    <property type="match status" value="1"/>
</dbReference>
<dbReference type="EMBL" id="DVOO01000022">
    <property type="protein sequence ID" value="HIV25610.1"/>
    <property type="molecule type" value="Genomic_DNA"/>
</dbReference>
<reference evidence="1" key="1">
    <citation type="submission" date="2020-10" db="EMBL/GenBank/DDBJ databases">
        <authorList>
            <person name="Gilroy R."/>
        </authorList>
    </citation>
    <scope>NUCLEOTIDE SEQUENCE</scope>
    <source>
        <strain evidence="1">CHK188-20938</strain>
    </source>
</reference>
<dbReference type="InterPro" id="IPR050155">
    <property type="entry name" value="HAD-like_hydrolase_sf"/>
</dbReference>
<organism evidence="1 2">
    <name type="scientific">Candidatus Scatomonas pullistercoris</name>
    <dbReference type="NCBI Taxonomy" id="2840920"/>
    <lineage>
        <taxon>Bacteria</taxon>
        <taxon>Bacillati</taxon>
        <taxon>Bacillota</taxon>
        <taxon>Clostridia</taxon>
        <taxon>Lachnospirales</taxon>
        <taxon>Lachnospiraceae</taxon>
        <taxon>Lachnospiraceae incertae sedis</taxon>
        <taxon>Candidatus Scatomonas</taxon>
    </lineage>
</organism>
<dbReference type="Pfam" id="PF13419">
    <property type="entry name" value="HAD_2"/>
    <property type="match status" value="1"/>
</dbReference>
<protein>
    <submittedName>
        <fullName evidence="1">HAD family hydrolase</fullName>
    </submittedName>
</protein>
<dbReference type="Gene3D" id="3.40.50.1000">
    <property type="entry name" value="HAD superfamily/HAD-like"/>
    <property type="match status" value="1"/>
</dbReference>
<dbReference type="Proteomes" id="UP000824169">
    <property type="component" value="Unassembled WGS sequence"/>
</dbReference>
<dbReference type="PANTHER" id="PTHR43434">
    <property type="entry name" value="PHOSPHOGLYCOLATE PHOSPHATASE"/>
    <property type="match status" value="1"/>
</dbReference>
<reference evidence="1" key="2">
    <citation type="journal article" date="2021" name="PeerJ">
        <title>Extensive microbial diversity within the chicken gut microbiome revealed by metagenomics and culture.</title>
        <authorList>
            <person name="Gilroy R."/>
            <person name="Ravi A."/>
            <person name="Getino M."/>
            <person name="Pursley I."/>
            <person name="Horton D.L."/>
            <person name="Alikhan N.F."/>
            <person name="Baker D."/>
            <person name="Gharbi K."/>
            <person name="Hall N."/>
            <person name="Watson M."/>
            <person name="Adriaenssens E.M."/>
            <person name="Foster-Nyarko E."/>
            <person name="Jarju S."/>
            <person name="Secka A."/>
            <person name="Antonio M."/>
            <person name="Oren A."/>
            <person name="Chaudhuri R.R."/>
            <person name="La Ragione R."/>
            <person name="Hildebrand F."/>
            <person name="Pallen M.J."/>
        </authorList>
    </citation>
    <scope>NUCLEOTIDE SEQUENCE</scope>
    <source>
        <strain evidence="1">CHK188-20938</strain>
    </source>
</reference>
<evidence type="ECO:0000313" key="2">
    <source>
        <dbReference type="Proteomes" id="UP000824169"/>
    </source>
</evidence>
<name>A0A9D1P465_9FIRM</name>
<dbReference type="InterPro" id="IPR023214">
    <property type="entry name" value="HAD_sf"/>
</dbReference>
<dbReference type="GO" id="GO:0008967">
    <property type="term" value="F:phosphoglycolate phosphatase activity"/>
    <property type="evidence" value="ECO:0007669"/>
    <property type="project" value="TreeGrafter"/>
</dbReference>
<dbReference type="InterPro" id="IPR041492">
    <property type="entry name" value="HAD_2"/>
</dbReference>
<proteinExistence type="predicted"/>
<evidence type="ECO:0000313" key="1">
    <source>
        <dbReference type="EMBL" id="HIV25610.1"/>
    </source>
</evidence>
<dbReference type="InterPro" id="IPR023198">
    <property type="entry name" value="PGP-like_dom2"/>
</dbReference>
<keyword evidence="1" id="KW-0378">Hydrolase</keyword>
<dbReference type="PANTHER" id="PTHR43434:SF1">
    <property type="entry name" value="PHOSPHOGLYCOLATE PHOSPHATASE"/>
    <property type="match status" value="1"/>
</dbReference>
<comment type="caution">
    <text evidence="1">The sequence shown here is derived from an EMBL/GenBank/DDBJ whole genome shotgun (WGS) entry which is preliminary data.</text>
</comment>